<dbReference type="Gene3D" id="3.30.1330.30">
    <property type="match status" value="1"/>
</dbReference>
<dbReference type="Pfam" id="PF01248">
    <property type="entry name" value="Ribosomal_L7Ae"/>
    <property type="match status" value="1"/>
</dbReference>
<dbReference type="EMBL" id="FOXW01000003">
    <property type="protein sequence ID" value="SFQ19207.1"/>
    <property type="molecule type" value="Genomic_DNA"/>
</dbReference>
<dbReference type="GO" id="GO:0005840">
    <property type="term" value="C:ribosome"/>
    <property type="evidence" value="ECO:0007669"/>
    <property type="project" value="UniProtKB-KW"/>
</dbReference>
<keyword evidence="2" id="KW-0689">Ribosomal protein</keyword>
<dbReference type="InterPro" id="IPR004038">
    <property type="entry name" value="Ribosomal_eL8/eL30/eS12/Gad45"/>
</dbReference>
<dbReference type="Proteomes" id="UP000199136">
    <property type="component" value="Unassembled WGS sequence"/>
</dbReference>
<name>A0A1I5WHS0_9LACT</name>
<evidence type="ECO:0000313" key="2">
    <source>
        <dbReference type="EMBL" id="SFQ19207.1"/>
    </source>
</evidence>
<reference evidence="2 3" key="1">
    <citation type="submission" date="2016-10" db="EMBL/GenBank/DDBJ databases">
        <authorList>
            <person name="de Groot N.N."/>
        </authorList>
    </citation>
    <scope>NUCLEOTIDE SEQUENCE [LARGE SCALE GENOMIC DNA]</scope>
    <source>
        <strain evidence="2 3">DSM 20581</strain>
    </source>
</reference>
<dbReference type="NCBIfam" id="NF005825">
    <property type="entry name" value="PRK07714.1"/>
    <property type="match status" value="1"/>
</dbReference>
<feature type="domain" description="Ribosomal protein eL8/eL30/eS12/Gadd45" evidence="1">
    <location>
        <begin position="6"/>
        <end position="86"/>
    </location>
</feature>
<dbReference type="OrthoDB" id="9794863at2"/>
<dbReference type="NCBIfam" id="NF005585">
    <property type="entry name" value="PRK07283.1"/>
    <property type="match status" value="1"/>
</dbReference>
<proteinExistence type="predicted"/>
<dbReference type="STRING" id="82801.SAMN04488506_0883"/>
<keyword evidence="3" id="KW-1185">Reference proteome</keyword>
<dbReference type="InterPro" id="IPR029064">
    <property type="entry name" value="Ribosomal_eL30-like_sf"/>
</dbReference>
<evidence type="ECO:0000313" key="3">
    <source>
        <dbReference type="Proteomes" id="UP000199136"/>
    </source>
</evidence>
<evidence type="ECO:0000259" key="1">
    <source>
        <dbReference type="Pfam" id="PF01248"/>
    </source>
</evidence>
<dbReference type="AlphaFoldDB" id="A0A1I5WHS0"/>
<keyword evidence="2" id="KW-0687">Ribonucleoprotein</keyword>
<dbReference type="SUPFAM" id="SSF55315">
    <property type="entry name" value="L30e-like"/>
    <property type="match status" value="1"/>
</dbReference>
<accession>A0A1I5WHS0</accession>
<dbReference type="RefSeq" id="WP_092479942.1">
    <property type="nucleotide sequence ID" value="NZ_FOXW01000003.1"/>
</dbReference>
<gene>
    <name evidence="2" type="ORF">SAMN04488506_0883</name>
</gene>
<protein>
    <submittedName>
        <fullName evidence="2">LSU ribosomal protein L7AE</fullName>
    </submittedName>
</protein>
<sequence>MTNEQKALNLLGLATRAGKLISGEDLTLKQVRSQQAKVVLIAKDASENTQKKISDKCQYYNIPYTVQYSKAELSQAIGKGRTIICLTDSGFAKKIRELLSI</sequence>
<organism evidence="2 3">
    <name type="scientific">Desemzia incerta</name>
    <dbReference type="NCBI Taxonomy" id="82801"/>
    <lineage>
        <taxon>Bacteria</taxon>
        <taxon>Bacillati</taxon>
        <taxon>Bacillota</taxon>
        <taxon>Bacilli</taxon>
        <taxon>Lactobacillales</taxon>
        <taxon>Carnobacteriaceae</taxon>
        <taxon>Desemzia</taxon>
    </lineage>
</organism>